<sequence length="263" mass="30517">MKNLSLLFLAYLLMSCNQKKMDINETLQDTDTIPVAKMMSMDSLSVGDTLKISNTLTVEYRQKVLVFTGIDKVVLDSLYIDVLPKSKTLTSYSREEVQAALHNDLQEYMNEMKKESKSYMPEFPQTWDRHSIMEIFSDQNYYLTLRYTGYGYTGGAHGYAYEIYKTADVKEQKYVELSDILNPSQIDWNTLLLKYAGERKAEFFEPNSVSFNRNFYFNSDSITFVYGQYEIAPYSSGIIHITIPFKELSTALTPEFKKRMQIP</sequence>
<dbReference type="InterPro" id="IPR021729">
    <property type="entry name" value="DUF3298"/>
</dbReference>
<dbReference type="PROSITE" id="PS51257">
    <property type="entry name" value="PROKAR_LIPOPROTEIN"/>
    <property type="match status" value="1"/>
</dbReference>
<proteinExistence type="predicted"/>
<dbReference type="RefSeq" id="WP_114303902.1">
    <property type="nucleotide sequence ID" value="NZ_QPIE01000005.1"/>
</dbReference>
<dbReference type="Gene3D" id="3.30.565.40">
    <property type="entry name" value="Fervidobacterium nodosum Rt17-B1 like"/>
    <property type="match status" value="1"/>
</dbReference>
<comment type="caution">
    <text evidence="3">The sequence shown here is derived from an EMBL/GenBank/DDBJ whole genome shotgun (WGS) entry which is preliminary data.</text>
</comment>
<dbReference type="EMBL" id="QPIE01000005">
    <property type="protein sequence ID" value="RCU42690.1"/>
    <property type="molecule type" value="Genomic_DNA"/>
</dbReference>
<dbReference type="AlphaFoldDB" id="A0A368MXP2"/>
<gene>
    <name evidence="3" type="ORF">DQ356_07685</name>
</gene>
<organism evidence="3 4">
    <name type="scientific">Chryseobacterium lacus</name>
    <dbReference type="NCBI Taxonomy" id="2058346"/>
    <lineage>
        <taxon>Bacteria</taxon>
        <taxon>Pseudomonadati</taxon>
        <taxon>Bacteroidota</taxon>
        <taxon>Flavobacteriia</taxon>
        <taxon>Flavobacteriales</taxon>
        <taxon>Weeksellaceae</taxon>
        <taxon>Chryseobacterium group</taxon>
        <taxon>Chryseobacterium</taxon>
    </lineage>
</organism>
<feature type="domain" description="Deacetylase PdaC" evidence="2">
    <location>
        <begin position="95"/>
        <end position="158"/>
    </location>
</feature>
<evidence type="ECO:0000313" key="4">
    <source>
        <dbReference type="Proteomes" id="UP000252172"/>
    </source>
</evidence>
<reference evidence="3 4" key="1">
    <citation type="submission" date="2018-07" db="EMBL/GenBank/DDBJ databases">
        <title>Chryseobacterium lacus sp. nov., isolated from lake water.</title>
        <authorList>
            <person name="Li C.-M."/>
        </authorList>
    </citation>
    <scope>NUCLEOTIDE SEQUENCE [LARGE SCALE GENOMIC DNA]</scope>
    <source>
        <strain evidence="3 4">YLOS41</strain>
    </source>
</reference>
<evidence type="ECO:0000313" key="3">
    <source>
        <dbReference type="EMBL" id="RCU42690.1"/>
    </source>
</evidence>
<protein>
    <submittedName>
        <fullName evidence="3">DUF3298 domain-containing protein</fullName>
    </submittedName>
</protein>
<dbReference type="OrthoDB" id="594879at2"/>
<dbReference type="Pfam" id="PF11738">
    <property type="entry name" value="DUF3298"/>
    <property type="match status" value="1"/>
</dbReference>
<dbReference type="InterPro" id="IPR037126">
    <property type="entry name" value="PdaC/RsiV-like_sf"/>
</dbReference>
<accession>A0A368MXP2</accession>
<name>A0A368MXP2_9FLAO</name>
<dbReference type="InterPro" id="IPR025303">
    <property type="entry name" value="PdaC"/>
</dbReference>
<evidence type="ECO:0000259" key="1">
    <source>
        <dbReference type="Pfam" id="PF11738"/>
    </source>
</evidence>
<keyword evidence="4" id="KW-1185">Reference proteome</keyword>
<dbReference type="Gene3D" id="3.90.640.20">
    <property type="entry name" value="Heat-shock cognate protein, ATPase"/>
    <property type="match status" value="1"/>
</dbReference>
<feature type="domain" description="DUF3298" evidence="1">
    <location>
        <begin position="200"/>
        <end position="246"/>
    </location>
</feature>
<dbReference type="Pfam" id="PF13739">
    <property type="entry name" value="PdaC"/>
    <property type="match status" value="1"/>
</dbReference>
<dbReference type="Proteomes" id="UP000252172">
    <property type="component" value="Unassembled WGS sequence"/>
</dbReference>
<evidence type="ECO:0000259" key="2">
    <source>
        <dbReference type="Pfam" id="PF13739"/>
    </source>
</evidence>